<feature type="compositionally biased region" description="Polar residues" evidence="19">
    <location>
        <begin position="369"/>
        <end position="379"/>
    </location>
</feature>
<dbReference type="SUPFAM" id="SSF52113">
    <property type="entry name" value="BRCT domain"/>
    <property type="match status" value="1"/>
</dbReference>
<dbReference type="InterPro" id="IPR001357">
    <property type="entry name" value="BRCT_dom"/>
</dbReference>
<dbReference type="Gene3D" id="1.10.150.110">
    <property type="entry name" value="DNA polymerase beta, N-terminal domain-like"/>
    <property type="match status" value="1"/>
</dbReference>
<feature type="compositionally biased region" description="Basic and acidic residues" evidence="19">
    <location>
        <begin position="36"/>
        <end position="47"/>
    </location>
</feature>
<feature type="compositionally biased region" description="Basic residues" evidence="19">
    <location>
        <begin position="48"/>
        <end position="61"/>
    </location>
</feature>
<dbReference type="Gene3D" id="3.40.50.10190">
    <property type="entry name" value="BRCT domain"/>
    <property type="match status" value="1"/>
</dbReference>
<dbReference type="InterPro" id="IPR018944">
    <property type="entry name" value="DNA_pol_lambd_fingers_domain"/>
</dbReference>
<evidence type="ECO:0000256" key="5">
    <source>
        <dbReference type="ARBA" id="ARBA00016513"/>
    </source>
</evidence>
<dbReference type="InterPro" id="IPR019843">
    <property type="entry name" value="DNA_pol-X_BS"/>
</dbReference>
<dbReference type="InterPro" id="IPR028207">
    <property type="entry name" value="DNA_pol_B_palm_palm"/>
</dbReference>
<dbReference type="SMART" id="SM00483">
    <property type="entry name" value="POLXc"/>
    <property type="match status" value="1"/>
</dbReference>
<evidence type="ECO:0000313" key="22">
    <source>
        <dbReference type="Proteomes" id="UP000272025"/>
    </source>
</evidence>
<dbReference type="GO" id="GO:0003887">
    <property type="term" value="F:DNA-directed DNA polymerase activity"/>
    <property type="evidence" value="ECO:0007669"/>
    <property type="project" value="UniProtKB-KW"/>
</dbReference>
<dbReference type="SUPFAM" id="SSF81585">
    <property type="entry name" value="PsbU/PolX domain-like"/>
    <property type="match status" value="1"/>
</dbReference>
<comment type="similarity">
    <text evidence="3">Belongs to the DNA polymerase type-X family.</text>
</comment>
<keyword evidence="10" id="KW-0479">Metal-binding</keyword>
<comment type="catalytic activity">
    <reaction evidence="17">
        <text>DNA(n) + a 2'-deoxyribonucleoside 5'-triphosphate = DNA(n+1) + diphosphate</text>
        <dbReference type="Rhea" id="RHEA:22508"/>
        <dbReference type="Rhea" id="RHEA-COMP:17339"/>
        <dbReference type="Rhea" id="RHEA-COMP:17340"/>
        <dbReference type="ChEBI" id="CHEBI:33019"/>
        <dbReference type="ChEBI" id="CHEBI:61560"/>
        <dbReference type="ChEBI" id="CHEBI:173112"/>
        <dbReference type="EC" id="2.7.7.7"/>
    </reaction>
</comment>
<gene>
    <name evidence="21" type="ORF">SODALDRAFT_314645</name>
</gene>
<dbReference type="SUPFAM" id="SSF81301">
    <property type="entry name" value="Nucleotidyltransferase"/>
    <property type="match status" value="1"/>
</dbReference>
<feature type="compositionally biased region" description="Basic and acidic residues" evidence="19">
    <location>
        <begin position="346"/>
        <end position="364"/>
    </location>
</feature>
<evidence type="ECO:0000256" key="1">
    <source>
        <dbReference type="ARBA" id="ARBA00001936"/>
    </source>
</evidence>
<keyword evidence="16" id="KW-0539">Nucleus</keyword>
<comment type="subcellular location">
    <subcellularLocation>
        <location evidence="2">Nucleus</location>
    </subcellularLocation>
</comment>
<evidence type="ECO:0000256" key="18">
    <source>
        <dbReference type="PIRSR" id="PIRSR622312-50"/>
    </source>
</evidence>
<keyword evidence="7" id="KW-0808">Transferase</keyword>
<proteinExistence type="inferred from homology"/>
<organism evidence="21 22">
    <name type="scientific">Sodiomyces alkalinus (strain CBS 110278 / VKM F-3762 / F11)</name>
    <name type="common">Alkaliphilic filamentous fungus</name>
    <dbReference type="NCBI Taxonomy" id="1314773"/>
    <lineage>
        <taxon>Eukaryota</taxon>
        <taxon>Fungi</taxon>
        <taxon>Dikarya</taxon>
        <taxon>Ascomycota</taxon>
        <taxon>Pezizomycotina</taxon>
        <taxon>Sordariomycetes</taxon>
        <taxon>Hypocreomycetidae</taxon>
        <taxon>Glomerellales</taxon>
        <taxon>Plectosphaerellaceae</taxon>
        <taxon>Sodiomyces</taxon>
    </lineage>
</organism>
<dbReference type="GO" id="GO:0016829">
    <property type="term" value="F:lyase activity"/>
    <property type="evidence" value="ECO:0007669"/>
    <property type="project" value="UniProtKB-KW"/>
</dbReference>
<dbReference type="EMBL" id="ML119058">
    <property type="protein sequence ID" value="ROT36943.1"/>
    <property type="molecule type" value="Genomic_DNA"/>
</dbReference>
<evidence type="ECO:0000256" key="16">
    <source>
        <dbReference type="ARBA" id="ARBA00023242"/>
    </source>
</evidence>
<evidence type="ECO:0000256" key="7">
    <source>
        <dbReference type="ARBA" id="ARBA00022679"/>
    </source>
</evidence>
<evidence type="ECO:0000256" key="4">
    <source>
        <dbReference type="ARBA" id="ARBA00012417"/>
    </source>
</evidence>
<evidence type="ECO:0000259" key="20">
    <source>
        <dbReference type="PROSITE" id="PS50172"/>
    </source>
</evidence>
<feature type="domain" description="BRCT" evidence="20">
    <location>
        <begin position="200"/>
        <end position="295"/>
    </location>
</feature>
<name>A0A3N2PR04_SODAK</name>
<dbReference type="STRING" id="1314773.A0A3N2PR04"/>
<feature type="compositionally biased region" description="Low complexity" evidence="19">
    <location>
        <begin position="65"/>
        <end position="89"/>
    </location>
</feature>
<dbReference type="GO" id="GO:0005634">
    <property type="term" value="C:nucleus"/>
    <property type="evidence" value="ECO:0007669"/>
    <property type="project" value="UniProtKB-SubCell"/>
</dbReference>
<feature type="region of interest" description="Disordered" evidence="19">
    <location>
        <begin position="308"/>
        <end position="467"/>
    </location>
</feature>
<evidence type="ECO:0000256" key="2">
    <source>
        <dbReference type="ARBA" id="ARBA00004123"/>
    </source>
</evidence>
<dbReference type="FunFam" id="1.10.150.110:FF:000005">
    <property type="entry name" value="DNA polymerase POL4"/>
    <property type="match status" value="1"/>
</dbReference>
<dbReference type="CDD" id="cd00141">
    <property type="entry name" value="NT_POLXc"/>
    <property type="match status" value="1"/>
</dbReference>
<feature type="active site" description="Nucleophile; Schiff-base intermediate with DNA; for 5'-dRP lyase activity" evidence="18">
    <location>
        <position position="547"/>
    </location>
</feature>
<dbReference type="PANTHER" id="PTHR11276">
    <property type="entry name" value="DNA POLYMERASE TYPE-X FAMILY MEMBER"/>
    <property type="match status" value="1"/>
</dbReference>
<dbReference type="FunFam" id="3.30.210.10:FF:000001">
    <property type="entry name" value="DNA polymerase lambda"/>
    <property type="match status" value="1"/>
</dbReference>
<dbReference type="InterPro" id="IPR010996">
    <property type="entry name" value="HHH_MUS81"/>
</dbReference>
<dbReference type="InterPro" id="IPR043519">
    <property type="entry name" value="NT_sf"/>
</dbReference>
<evidence type="ECO:0000256" key="10">
    <source>
        <dbReference type="ARBA" id="ARBA00022723"/>
    </source>
</evidence>
<evidence type="ECO:0000256" key="12">
    <source>
        <dbReference type="ARBA" id="ARBA00022932"/>
    </source>
</evidence>
<evidence type="ECO:0000256" key="13">
    <source>
        <dbReference type="ARBA" id="ARBA00023125"/>
    </source>
</evidence>
<dbReference type="Pfam" id="PF10391">
    <property type="entry name" value="DNA_pol_lambd_f"/>
    <property type="match status" value="1"/>
</dbReference>
<dbReference type="AlphaFoldDB" id="A0A3N2PR04"/>
<dbReference type="PRINTS" id="PR00869">
    <property type="entry name" value="DNAPOLX"/>
</dbReference>
<dbReference type="Pfam" id="PF14716">
    <property type="entry name" value="HHH_8"/>
    <property type="match status" value="1"/>
</dbReference>
<evidence type="ECO:0000256" key="15">
    <source>
        <dbReference type="ARBA" id="ARBA00023239"/>
    </source>
</evidence>
<accession>A0A3N2PR04</accession>
<dbReference type="GO" id="GO:0046872">
    <property type="term" value="F:metal ion binding"/>
    <property type="evidence" value="ECO:0007669"/>
    <property type="project" value="UniProtKB-KW"/>
</dbReference>
<evidence type="ECO:0000256" key="8">
    <source>
        <dbReference type="ARBA" id="ARBA00022695"/>
    </source>
</evidence>
<dbReference type="EC" id="2.7.7.7" evidence="4"/>
<dbReference type="GO" id="GO:0006303">
    <property type="term" value="P:double-strand break repair via nonhomologous end joining"/>
    <property type="evidence" value="ECO:0007669"/>
    <property type="project" value="TreeGrafter"/>
</dbReference>
<dbReference type="GO" id="GO:0003677">
    <property type="term" value="F:DNA binding"/>
    <property type="evidence" value="ECO:0007669"/>
    <property type="project" value="UniProtKB-KW"/>
</dbReference>
<protein>
    <recommendedName>
        <fullName evidence="5">DNA polymerase lambda</fullName>
        <ecNumber evidence="4">2.7.7.7</ecNumber>
    </recommendedName>
</protein>
<dbReference type="InterPro" id="IPR002054">
    <property type="entry name" value="DNA-dir_DNA_pol_X"/>
</dbReference>
<keyword evidence="15" id="KW-0456">Lyase</keyword>
<evidence type="ECO:0000256" key="14">
    <source>
        <dbReference type="ARBA" id="ARBA00023204"/>
    </source>
</evidence>
<keyword evidence="11" id="KW-0227">DNA damage</keyword>
<keyword evidence="8" id="KW-0548">Nucleotidyltransferase</keyword>
<dbReference type="GO" id="GO:0006260">
    <property type="term" value="P:DNA replication"/>
    <property type="evidence" value="ECO:0007669"/>
    <property type="project" value="UniProtKB-KW"/>
</dbReference>
<dbReference type="OrthoDB" id="205514at2759"/>
<evidence type="ECO:0000256" key="19">
    <source>
        <dbReference type="SAM" id="MobiDB-lite"/>
    </source>
</evidence>
<dbReference type="InterPro" id="IPR027421">
    <property type="entry name" value="DNA_pol_lamdba_lyase_dom_sf"/>
</dbReference>
<evidence type="ECO:0000256" key="3">
    <source>
        <dbReference type="ARBA" id="ARBA00008323"/>
    </source>
</evidence>
<dbReference type="InterPro" id="IPR036420">
    <property type="entry name" value="BRCT_dom_sf"/>
</dbReference>
<dbReference type="Proteomes" id="UP000272025">
    <property type="component" value="Unassembled WGS sequence"/>
</dbReference>
<keyword evidence="14" id="KW-0234">DNA repair</keyword>
<evidence type="ECO:0000256" key="11">
    <source>
        <dbReference type="ARBA" id="ARBA00022763"/>
    </source>
</evidence>
<dbReference type="Pfam" id="PF14792">
    <property type="entry name" value="DNA_pol_B_palm"/>
    <property type="match status" value="1"/>
</dbReference>
<dbReference type="Gene3D" id="3.30.460.10">
    <property type="entry name" value="Beta Polymerase, domain 2"/>
    <property type="match status" value="1"/>
</dbReference>
<dbReference type="PRINTS" id="PR00870">
    <property type="entry name" value="DNAPOLXBETA"/>
</dbReference>
<dbReference type="Gene3D" id="1.10.150.20">
    <property type="entry name" value="5' to 3' exonuclease, C-terminal subdomain"/>
    <property type="match status" value="1"/>
</dbReference>
<feature type="region of interest" description="Disordered" evidence="19">
    <location>
        <begin position="23"/>
        <end position="164"/>
    </location>
</feature>
<comment type="cofactor">
    <cofactor evidence="1">
        <name>Mn(2+)</name>
        <dbReference type="ChEBI" id="CHEBI:29035"/>
    </cofactor>
</comment>
<dbReference type="InterPro" id="IPR037160">
    <property type="entry name" value="DNA_Pol_thumb_sf"/>
</dbReference>
<dbReference type="InterPro" id="IPR029398">
    <property type="entry name" value="PolB_thumb"/>
</dbReference>
<evidence type="ECO:0000256" key="17">
    <source>
        <dbReference type="ARBA" id="ARBA00049244"/>
    </source>
</evidence>
<dbReference type="FunFam" id="1.10.150.20:FF:000010">
    <property type="entry name" value="DNA polymerase lambda"/>
    <property type="match status" value="1"/>
</dbReference>
<evidence type="ECO:0000313" key="21">
    <source>
        <dbReference type="EMBL" id="ROT36943.1"/>
    </source>
</evidence>
<dbReference type="PANTHER" id="PTHR11276:SF28">
    <property type="entry name" value="DNA POLYMERASE LAMBDA"/>
    <property type="match status" value="1"/>
</dbReference>
<dbReference type="SUPFAM" id="SSF47802">
    <property type="entry name" value="DNA polymerase beta, N-terminal domain-like"/>
    <property type="match status" value="1"/>
</dbReference>
<dbReference type="PROSITE" id="PS50172">
    <property type="entry name" value="BRCT"/>
    <property type="match status" value="1"/>
</dbReference>
<keyword evidence="22" id="KW-1185">Reference proteome</keyword>
<dbReference type="InterPro" id="IPR002008">
    <property type="entry name" value="DNA_pol_X_beta-like"/>
</dbReference>
<feature type="compositionally biased region" description="Low complexity" evidence="19">
    <location>
        <begin position="312"/>
        <end position="326"/>
    </location>
</feature>
<keyword evidence="12" id="KW-0239">DNA-directed DNA polymerase</keyword>
<reference evidence="21 22" key="1">
    <citation type="journal article" date="2018" name="Mol. Ecol.">
        <title>The obligate alkalophilic soda-lake fungus Sodiomyces alkalinus has shifted to a protein diet.</title>
        <authorList>
            <person name="Grum-Grzhimaylo A.A."/>
            <person name="Falkoski D.L."/>
            <person name="van den Heuvel J."/>
            <person name="Valero-Jimenez C.A."/>
            <person name="Min B."/>
            <person name="Choi I.G."/>
            <person name="Lipzen A."/>
            <person name="Daum C.G."/>
            <person name="Aanen D.K."/>
            <person name="Tsang A."/>
            <person name="Henrissat B."/>
            <person name="Bilanenko E.N."/>
            <person name="de Vries R.P."/>
            <person name="van Kan J.A.L."/>
            <person name="Grigoriev I.V."/>
            <person name="Debets A.J.M."/>
        </authorList>
    </citation>
    <scope>NUCLEOTIDE SEQUENCE [LARGE SCALE GENOMIC DNA]</scope>
    <source>
        <strain evidence="21 22">F11</strain>
    </source>
</reference>
<dbReference type="Pfam" id="PF14791">
    <property type="entry name" value="DNA_pol_B_thumb"/>
    <property type="match status" value="1"/>
</dbReference>
<dbReference type="Gene3D" id="3.30.210.10">
    <property type="entry name" value="DNA polymerase, thumb domain"/>
    <property type="match status" value="1"/>
</dbReference>
<dbReference type="InterPro" id="IPR022312">
    <property type="entry name" value="DNA_pol_X"/>
</dbReference>
<evidence type="ECO:0000256" key="9">
    <source>
        <dbReference type="ARBA" id="ARBA00022705"/>
    </source>
</evidence>
<keyword evidence="13" id="KW-0238">DNA-binding</keyword>
<dbReference type="GeneID" id="39577742"/>
<keyword evidence="6" id="KW-0237">DNA synthesis</keyword>
<dbReference type="PROSITE" id="PS00522">
    <property type="entry name" value="DNA_POLYMERASE_X"/>
    <property type="match status" value="1"/>
</dbReference>
<feature type="compositionally biased region" description="Basic and acidic residues" evidence="19">
    <location>
        <begin position="382"/>
        <end position="395"/>
    </location>
</feature>
<keyword evidence="9" id="KW-0235">DNA replication</keyword>
<dbReference type="RefSeq" id="XP_028464749.1">
    <property type="nucleotide sequence ID" value="XM_028609264.1"/>
</dbReference>
<evidence type="ECO:0000256" key="6">
    <source>
        <dbReference type="ARBA" id="ARBA00022634"/>
    </source>
</evidence>
<sequence length="850" mass="94100">MHFREPSLEDKKAFFRELDQLSKLSDSGGEDIDGVGVHDETEKDRQRWKQALRSRTKRAPKKALISSSSRENIRSSPSPAVAVDSSRPATTPILERTPLAKINRPASRCGDAVQDEDGRGPSTTGESRIPDSTRASSRRLRLSRTISAPAPTPTPNPNPLARQLFPPRLVGSATFPAAAAATSTNPKKRKRDAAIKLVPENQQIFKGFSFYFIPNDDIAPARRIRIRKAQEHGATWTRALKQASHIIVDKSLCWKNIEPILSSANGAPSAVLVNETYPLDCVEFRNLLNPNQNQYYVTGFPDLSSKKQPLVESAEPSPPADSSLPLKPAPNNPKRCDYVPPPGTPSRDEESMEKSDREEGREEDGSSSQLWPSTSTNGISGVERRGSRDQERGNRTSESGPIQRDDELSEYISQMQQLRGLPLEEDEEEAGPHDASEQAASSDDGSADDRSPKKQRPTRSSNRKDITWEDRFACHRAGTKVGHRENPNARTIEVLQHMCDYYSRTNDTWRPIAYRKVISLLKRQRTKITTAAQAIRLPGVGTRLADKIEEIVATDRLQRLENASKDPADEALQLFLKIYGVGTAQAARWVAQGYRTLDDLRAKARLSASQRVGIDHFDDLNTRIPRWEVEALASVVRAAAAQVDPNMGLIVGGSYRRGAESSGDIDFILTKPGTSSAGELFPLLRALTQALEAQGFLVATLAATRHRHAGDGGGGGGGKWHGCCVLPLSVASRYRKSTNVNANVTDGDNTTATTESRPPIWRRIDFLVVPETELGAALIYFTGNDIFNRSMRLLASRKGMRLNQRGLYRDVLRGPGRAKVTDGELVEGRDERRIFDILGVQWREPHERWC</sequence>